<keyword evidence="2" id="KW-1185">Reference proteome</keyword>
<proteinExistence type="predicted"/>
<dbReference type="EMBL" id="OV651826">
    <property type="protein sequence ID" value="CAH1103560.1"/>
    <property type="molecule type" value="Genomic_DNA"/>
</dbReference>
<dbReference type="Proteomes" id="UP001153636">
    <property type="component" value="Chromosome 14"/>
</dbReference>
<protein>
    <submittedName>
        <fullName evidence="1">Uncharacterized protein</fullName>
    </submittedName>
</protein>
<gene>
    <name evidence="1" type="ORF">PSYICH_LOCUS4574</name>
</gene>
<sequence length="114" mass="13230">MDTFETALLTIIWARILKRVNATSKTLETEDLNVSFGVELMTFPLTFVGEIRNKFDEIKIEAKTFCEGENISNIFFKEQRKTIFDETGERETILKGKDVICDNIFQRELNATKK</sequence>
<evidence type="ECO:0000313" key="1">
    <source>
        <dbReference type="EMBL" id="CAH1103560.1"/>
    </source>
</evidence>
<accession>A0A9P0CPP8</accession>
<name>A0A9P0CPP8_9CUCU</name>
<dbReference type="AlphaFoldDB" id="A0A9P0CPP8"/>
<evidence type="ECO:0000313" key="2">
    <source>
        <dbReference type="Proteomes" id="UP001153636"/>
    </source>
</evidence>
<reference evidence="1" key="1">
    <citation type="submission" date="2022-01" db="EMBL/GenBank/DDBJ databases">
        <authorList>
            <person name="King R."/>
        </authorList>
    </citation>
    <scope>NUCLEOTIDE SEQUENCE</scope>
</reference>
<dbReference type="OrthoDB" id="6769354at2759"/>
<organism evidence="1 2">
    <name type="scientific">Psylliodes chrysocephalus</name>
    <dbReference type="NCBI Taxonomy" id="3402493"/>
    <lineage>
        <taxon>Eukaryota</taxon>
        <taxon>Metazoa</taxon>
        <taxon>Ecdysozoa</taxon>
        <taxon>Arthropoda</taxon>
        <taxon>Hexapoda</taxon>
        <taxon>Insecta</taxon>
        <taxon>Pterygota</taxon>
        <taxon>Neoptera</taxon>
        <taxon>Endopterygota</taxon>
        <taxon>Coleoptera</taxon>
        <taxon>Polyphaga</taxon>
        <taxon>Cucujiformia</taxon>
        <taxon>Chrysomeloidea</taxon>
        <taxon>Chrysomelidae</taxon>
        <taxon>Galerucinae</taxon>
        <taxon>Alticini</taxon>
        <taxon>Psylliodes</taxon>
    </lineage>
</organism>